<feature type="transmembrane region" description="Helical" evidence="2">
    <location>
        <begin position="219"/>
        <end position="238"/>
    </location>
</feature>
<keyword evidence="2" id="KW-0472">Membrane</keyword>
<protein>
    <recommendedName>
        <fullName evidence="3">Reverse transcriptase Ty1/copia-type domain-containing protein</fullName>
    </recommendedName>
</protein>
<accession>A0A6L2LM43</accession>
<feature type="domain" description="Reverse transcriptase Ty1/copia-type" evidence="3">
    <location>
        <begin position="76"/>
        <end position="196"/>
    </location>
</feature>
<reference evidence="4" key="1">
    <citation type="journal article" date="2019" name="Sci. Rep.">
        <title>Draft genome of Tanacetum cinerariifolium, the natural source of mosquito coil.</title>
        <authorList>
            <person name="Yamashiro T."/>
            <person name="Shiraishi A."/>
            <person name="Satake H."/>
            <person name="Nakayama K."/>
        </authorList>
    </citation>
    <scope>NUCLEOTIDE SEQUENCE</scope>
</reference>
<dbReference type="EMBL" id="BKCJ010004757">
    <property type="protein sequence ID" value="GEU62911.1"/>
    <property type="molecule type" value="Genomic_DNA"/>
</dbReference>
<keyword evidence="2" id="KW-1133">Transmembrane helix</keyword>
<feature type="region of interest" description="Disordered" evidence="1">
    <location>
        <begin position="1"/>
        <end position="23"/>
    </location>
</feature>
<evidence type="ECO:0000259" key="3">
    <source>
        <dbReference type="Pfam" id="PF07727"/>
    </source>
</evidence>
<name>A0A6L2LM43_TANCI</name>
<dbReference type="InterPro" id="IPR013103">
    <property type="entry name" value="RVT_2"/>
</dbReference>
<organism evidence="4">
    <name type="scientific">Tanacetum cinerariifolium</name>
    <name type="common">Dalmatian daisy</name>
    <name type="synonym">Chrysanthemum cinerariifolium</name>
    <dbReference type="NCBI Taxonomy" id="118510"/>
    <lineage>
        <taxon>Eukaryota</taxon>
        <taxon>Viridiplantae</taxon>
        <taxon>Streptophyta</taxon>
        <taxon>Embryophyta</taxon>
        <taxon>Tracheophyta</taxon>
        <taxon>Spermatophyta</taxon>
        <taxon>Magnoliopsida</taxon>
        <taxon>eudicotyledons</taxon>
        <taxon>Gunneridae</taxon>
        <taxon>Pentapetalae</taxon>
        <taxon>asterids</taxon>
        <taxon>campanulids</taxon>
        <taxon>Asterales</taxon>
        <taxon>Asteraceae</taxon>
        <taxon>Asteroideae</taxon>
        <taxon>Anthemideae</taxon>
        <taxon>Anthemidinae</taxon>
        <taxon>Tanacetum</taxon>
    </lineage>
</organism>
<evidence type="ECO:0000313" key="4">
    <source>
        <dbReference type="EMBL" id="GEU62911.1"/>
    </source>
</evidence>
<comment type="caution">
    <text evidence="4">The sequence shown here is derived from an EMBL/GenBank/DDBJ whole genome shotgun (WGS) entry which is preliminary data.</text>
</comment>
<dbReference type="Pfam" id="PF07727">
    <property type="entry name" value="RVT_2"/>
    <property type="match status" value="1"/>
</dbReference>
<keyword evidence="2" id="KW-0812">Transmembrane</keyword>
<sequence length="297" mass="34373">MDKEVVPTNVVEEAPPENQDNDVAPAAPILCRSSKPSNQPNRYYGILIDLECCDLKDHNEPDTNNQVINEMHLWFEACYSWNKSFDEKIKEFSFIQNTKKLCVYMITDRKKGVFLILYVDDILMMENDIPILEGVKSWPKGCFVMKYLGEVAYILEIKIYLDRSIRILGLSQSTYIDKILKRFKMENSKRGWVPMTDKKCLSDAQSPTTYQEMRRMGKVLYASTMGSIVTLAVVKNILRHLRRTKDMFFVYRGLEDELSVNGYIDASFQTDRDDTKFQSGYVFVMNGRAVACMSSKQ</sequence>
<evidence type="ECO:0000256" key="2">
    <source>
        <dbReference type="SAM" id="Phobius"/>
    </source>
</evidence>
<proteinExistence type="predicted"/>
<feature type="non-terminal residue" evidence="4">
    <location>
        <position position="297"/>
    </location>
</feature>
<dbReference type="AlphaFoldDB" id="A0A6L2LM43"/>
<evidence type="ECO:0000256" key="1">
    <source>
        <dbReference type="SAM" id="MobiDB-lite"/>
    </source>
</evidence>
<gene>
    <name evidence="4" type="ORF">Tci_034889</name>
</gene>